<dbReference type="AlphaFoldDB" id="A0AAU8STP3"/>
<accession>A0AAU8STP3</accession>
<gene>
    <name evidence="2" type="ORF">OI25_7916</name>
</gene>
<organism evidence="2 3">
    <name type="scientific">Paraburkholderia fungorum</name>
    <dbReference type="NCBI Taxonomy" id="134537"/>
    <lineage>
        <taxon>Bacteria</taxon>
        <taxon>Pseudomonadati</taxon>
        <taxon>Pseudomonadota</taxon>
        <taxon>Betaproteobacteria</taxon>
        <taxon>Burkholderiales</taxon>
        <taxon>Burkholderiaceae</taxon>
        <taxon>Paraburkholderia</taxon>
    </lineage>
</organism>
<evidence type="ECO:0000313" key="2">
    <source>
        <dbReference type="EMBL" id="AJZ56299.1"/>
    </source>
</evidence>
<dbReference type="EMBL" id="CP010024">
    <property type="protein sequence ID" value="AJZ56299.1"/>
    <property type="molecule type" value="Genomic_DNA"/>
</dbReference>
<evidence type="ECO:0008006" key="4">
    <source>
        <dbReference type="Google" id="ProtNLM"/>
    </source>
</evidence>
<evidence type="ECO:0000256" key="1">
    <source>
        <dbReference type="SAM" id="SignalP"/>
    </source>
</evidence>
<keyword evidence="1" id="KW-0732">Signal</keyword>
<feature type="chain" id="PRO_5043381111" description="Preprotein translocase subunit SecA" evidence="1">
    <location>
        <begin position="24"/>
        <end position="70"/>
    </location>
</feature>
<feature type="signal peptide" evidence="1">
    <location>
        <begin position="1"/>
        <end position="23"/>
    </location>
</feature>
<keyword evidence="2" id="KW-0614">Plasmid</keyword>
<sequence>MKRLLSHHEIAILLLIFSGPAQVAIADPDAMILRQESLLEVVATASSGSEFRLTQEGAEVLRRLGTAGIS</sequence>
<name>A0AAU8STP3_9BURK</name>
<geneLocation type="plasmid" evidence="2 3">
    <name>pBIL</name>
</geneLocation>
<dbReference type="KEGG" id="bfn:OI25_7916"/>
<reference evidence="2 3" key="1">
    <citation type="journal article" date="2015" name="Genome Announc.">
        <title>Complete genome sequences for 59 burkholderia isolates, both pathogenic and near neighbor.</title>
        <authorList>
            <person name="Johnson S.L."/>
            <person name="Bishop-Lilly K.A."/>
            <person name="Ladner J.T."/>
            <person name="Daligault H.E."/>
            <person name="Davenport K.W."/>
            <person name="Jaissle J."/>
            <person name="Frey K.G."/>
            <person name="Koroleva G.I."/>
            <person name="Bruce D.C."/>
            <person name="Coyne S.R."/>
            <person name="Broomall S.M."/>
            <person name="Li P.E."/>
            <person name="Teshima H."/>
            <person name="Gibbons H.S."/>
            <person name="Palacios G.F."/>
            <person name="Rosenzweig C.N."/>
            <person name="Redden C.L."/>
            <person name="Xu Y."/>
            <person name="Minogue T.D."/>
            <person name="Chain P.S."/>
        </authorList>
    </citation>
    <scope>NUCLEOTIDE SEQUENCE [LARGE SCALE GENOMIC DNA]</scope>
    <source>
        <strain evidence="2 3">ATCC BAA-463</strain>
    </source>
</reference>
<evidence type="ECO:0000313" key="3">
    <source>
        <dbReference type="Proteomes" id="UP000032614"/>
    </source>
</evidence>
<dbReference type="Proteomes" id="UP000032614">
    <property type="component" value="Plasmid pBIL"/>
</dbReference>
<proteinExistence type="predicted"/>
<protein>
    <recommendedName>
        <fullName evidence="4">Preprotein translocase subunit SecA</fullName>
    </recommendedName>
</protein>